<feature type="region of interest" description="Disordered" evidence="5">
    <location>
        <begin position="624"/>
        <end position="666"/>
    </location>
</feature>
<name>A0A368RDB4_SETIT</name>
<evidence type="ECO:0000313" key="7">
    <source>
        <dbReference type="EMBL" id="RCV28151.1"/>
    </source>
</evidence>
<feature type="compositionally biased region" description="Low complexity" evidence="5">
    <location>
        <begin position="379"/>
        <end position="407"/>
    </location>
</feature>
<feature type="region of interest" description="Disordered" evidence="5">
    <location>
        <begin position="718"/>
        <end position="768"/>
    </location>
</feature>
<keyword evidence="1" id="KW-0479">Metal-binding</keyword>
<feature type="compositionally biased region" description="Polar residues" evidence="5">
    <location>
        <begin position="276"/>
        <end position="291"/>
    </location>
</feature>
<feature type="compositionally biased region" description="Polar residues" evidence="5">
    <location>
        <begin position="141"/>
        <end position="153"/>
    </location>
</feature>
<feature type="compositionally biased region" description="Polar residues" evidence="5">
    <location>
        <begin position="521"/>
        <end position="533"/>
    </location>
</feature>
<feature type="compositionally biased region" description="Low complexity" evidence="5">
    <location>
        <begin position="534"/>
        <end position="551"/>
    </location>
</feature>
<dbReference type="PANTHER" id="PTHR37393">
    <property type="entry name" value="AT-RICH INTERACTIVE DOMAIN-CONTAINING PROTEIN 1A-LIKE"/>
    <property type="match status" value="1"/>
</dbReference>
<dbReference type="InterPro" id="IPR001841">
    <property type="entry name" value="Znf_RING"/>
</dbReference>
<dbReference type="GO" id="GO:0008270">
    <property type="term" value="F:zinc ion binding"/>
    <property type="evidence" value="ECO:0007669"/>
    <property type="project" value="UniProtKB-KW"/>
</dbReference>
<feature type="compositionally biased region" description="Low complexity" evidence="5">
    <location>
        <begin position="337"/>
        <end position="365"/>
    </location>
</feature>
<dbReference type="SUPFAM" id="SSF49599">
    <property type="entry name" value="TRAF domain-like"/>
    <property type="match status" value="1"/>
</dbReference>
<feature type="compositionally biased region" description="Polar residues" evidence="5">
    <location>
        <begin position="634"/>
        <end position="661"/>
    </location>
</feature>
<gene>
    <name evidence="7" type="ORF">SETIT_5G383000v2</name>
</gene>
<evidence type="ECO:0000256" key="2">
    <source>
        <dbReference type="ARBA" id="ARBA00022771"/>
    </source>
</evidence>
<dbReference type="STRING" id="4555.A0A368RDB4"/>
<dbReference type="AlphaFoldDB" id="A0A368RDB4"/>
<dbReference type="PROSITE" id="PS50089">
    <property type="entry name" value="ZF_RING_2"/>
    <property type="match status" value="1"/>
</dbReference>
<dbReference type="OrthoDB" id="9049620at2759"/>
<dbReference type="PANTHER" id="PTHR37393:SF1">
    <property type="entry name" value="AT-RICH INTERACTIVE DOMAIN-CONTAINING PROTEIN 1A-LIKE"/>
    <property type="match status" value="1"/>
</dbReference>
<proteinExistence type="predicted"/>
<dbReference type="SMART" id="SM00184">
    <property type="entry name" value="RING"/>
    <property type="match status" value="1"/>
</dbReference>
<feature type="compositionally biased region" description="Basic and acidic residues" evidence="5">
    <location>
        <begin position="726"/>
        <end position="736"/>
    </location>
</feature>
<feature type="region of interest" description="Disordered" evidence="5">
    <location>
        <begin position="859"/>
        <end position="959"/>
    </location>
</feature>
<feature type="compositionally biased region" description="Polar residues" evidence="5">
    <location>
        <begin position="367"/>
        <end position="378"/>
    </location>
</feature>
<keyword evidence="3" id="KW-0862">Zinc</keyword>
<sequence length="1141" mass="123169">MGFDNECIMSIQSLPGEYFCPVCRTLIYPNEALQTQCTHLYCKPCLAYVAATTKACPYDGYLVTETDSKPLTESNKSLAETIGKVTVHCLYNKSGCQWQGTLSACITHSTACAYGNSPVVCNRCGTQIVHRQVQEHAQLCPGSQSQTHQADGSQAQPSAATTQAITQDPSLAPAGSAAAPAMTLPSAATATAVTASAAATGGATGASTATAPPSLAAASAASSQTPTAEQWYQQQLQCSQYYQQQYPGYNPYMQQYQQYGQYQQVHQQYTQPQMQVASQNMTQGSAQPTSYVQPQVQSSQPQLMTQPQSQPRLPPPTGYAQPQQHPVQPQPQPQPQSQPHLPHLQAPSGQSQPQQPIQSAPQVPQLHPQSQVPLQLSGPTLQPAQVQAQPPQQQQTVAQQQHAHMQALPPQQNLQPQMQLNSQVKLQSPQVQQQSYPQPQAYAPQSQQQMPHSASLQHPVSQHPASMRPPLPGQQPAMQTPQGIQHTTQHQQHIGYPTQRPQMHSVIPSQTSLQGLPPHSYVSSQGQPYQQGIPSSQQHLHSQPSQPHGQPYMQQHVPGYGYAGHHVQTSAGRPTSHLAPPQQFLHQPGGPVNSFQDAIKQQPTMLRSDNVVLASQLPAAGQPMGQGSVALGTHASQPGKSETASNAADSTAVSESKNNGPESAVMRPTMLKGLGDENINREHNDFGGVRKDAVQTGVASHITDGSIGRDGIAAWAGNSNGPVQGGKEHKASDNCEKGGSLQKASQKNAGAPGSFVPPGMGSKHPSGPERMLPQHLMHPGPKHGFSENIQPPMQKSYGSFHSGSTSRLFGENQIQMPMSQPGGIRPGDCDGMIRPPMVGPLPDQDKMFPPFVPEHLSWPHPLGTSRSNGSGSGSLVSGRAFPDEGFNTSGEHLKPLPAYPGRHNNIEDDLRQFPGPSHLDGPGLQMGPRPFERALGRPDSFSDSLPGRPPFPNQKSPFPVALHEDFSRKPNAMARHSDFLPHGAEFNHHGADVMPNFRNPGMSGGPRKDQLGSGNLPGNVQHAFDGPEFPPHFLPGHMYPGDPNLFADYSRHGFPKEPVHFGLGGPLRNGDVGWCRICMFNCGSAENLDLHVQTREHQQFAMDIILKMKQDVAMQKKMNYRGPKSFHKKVAGKGHFRGNRR</sequence>
<reference evidence="7" key="1">
    <citation type="journal article" date="2012" name="Nat. Biotechnol.">
        <title>Reference genome sequence of the model plant Setaria.</title>
        <authorList>
            <person name="Bennetzen J.L."/>
            <person name="Schmutz J."/>
            <person name="Wang H."/>
            <person name="Percifield R."/>
            <person name="Hawkins J."/>
            <person name="Pontaroli A.C."/>
            <person name="Estep M."/>
            <person name="Feng L."/>
            <person name="Vaughn J.N."/>
            <person name="Grimwood J."/>
            <person name="Jenkins J."/>
            <person name="Barry K."/>
            <person name="Lindquist E."/>
            <person name="Hellsten U."/>
            <person name="Deshpande S."/>
            <person name="Wang X."/>
            <person name="Wu X."/>
            <person name="Mitros T."/>
            <person name="Triplett J."/>
            <person name="Yang X."/>
            <person name="Ye C.Y."/>
            <person name="Mauro-Herrera M."/>
            <person name="Wang L."/>
            <person name="Li P."/>
            <person name="Sharma M."/>
            <person name="Sharma R."/>
            <person name="Ronald P.C."/>
            <person name="Panaud O."/>
            <person name="Kellogg E.A."/>
            <person name="Brutnell T.P."/>
            <person name="Doust A.N."/>
            <person name="Tuskan G.A."/>
            <person name="Rokhsar D."/>
            <person name="Devos K.M."/>
        </authorList>
    </citation>
    <scope>NUCLEOTIDE SEQUENCE [LARGE SCALE GENOMIC DNA]</scope>
    <source>
        <strain evidence="7">Yugu1</strain>
    </source>
</reference>
<organism evidence="7">
    <name type="scientific">Setaria italica</name>
    <name type="common">Foxtail millet</name>
    <name type="synonym">Panicum italicum</name>
    <dbReference type="NCBI Taxonomy" id="4555"/>
    <lineage>
        <taxon>Eukaryota</taxon>
        <taxon>Viridiplantae</taxon>
        <taxon>Streptophyta</taxon>
        <taxon>Embryophyta</taxon>
        <taxon>Tracheophyta</taxon>
        <taxon>Spermatophyta</taxon>
        <taxon>Magnoliopsida</taxon>
        <taxon>Liliopsida</taxon>
        <taxon>Poales</taxon>
        <taxon>Poaceae</taxon>
        <taxon>PACMAD clade</taxon>
        <taxon>Panicoideae</taxon>
        <taxon>Panicodae</taxon>
        <taxon>Paniceae</taxon>
        <taxon>Cenchrinae</taxon>
        <taxon>Setaria</taxon>
    </lineage>
</organism>
<feature type="compositionally biased region" description="Polar residues" evidence="5">
    <location>
        <begin position="499"/>
        <end position="514"/>
    </location>
</feature>
<feature type="compositionally biased region" description="Low complexity" evidence="5">
    <location>
        <begin position="292"/>
        <end position="302"/>
    </location>
</feature>
<dbReference type="InterPro" id="IPR013083">
    <property type="entry name" value="Znf_RING/FYVE/PHD"/>
</dbReference>
<dbReference type="KEGG" id="sita:101782032"/>
<feature type="compositionally biased region" description="Low complexity" evidence="5">
    <location>
        <begin position="863"/>
        <end position="878"/>
    </location>
</feature>
<dbReference type="EMBL" id="CM003532">
    <property type="protein sequence ID" value="RCV28151.1"/>
    <property type="molecule type" value="Genomic_DNA"/>
</dbReference>
<accession>A0A368RDB4</accession>
<evidence type="ECO:0000256" key="4">
    <source>
        <dbReference type="PROSITE-ProRule" id="PRU00175"/>
    </source>
</evidence>
<evidence type="ECO:0000256" key="1">
    <source>
        <dbReference type="ARBA" id="ARBA00022723"/>
    </source>
</evidence>
<evidence type="ECO:0000256" key="3">
    <source>
        <dbReference type="ARBA" id="ARBA00022833"/>
    </source>
</evidence>
<feature type="compositionally biased region" description="Low complexity" evidence="5">
    <location>
        <begin position="479"/>
        <end position="495"/>
    </location>
</feature>
<feature type="region of interest" description="Disordered" evidence="5">
    <location>
        <begin position="139"/>
        <end position="164"/>
    </location>
</feature>
<protein>
    <recommendedName>
        <fullName evidence="6">RING-type domain-containing protein</fullName>
    </recommendedName>
</protein>
<feature type="compositionally biased region" description="Low complexity" evidence="5">
    <location>
        <begin position="154"/>
        <end position="164"/>
    </location>
</feature>
<dbReference type="InterPro" id="IPR017907">
    <property type="entry name" value="Znf_RING_CS"/>
</dbReference>
<dbReference type="EMBL" id="CM003532">
    <property type="protein sequence ID" value="RCV28152.1"/>
    <property type="molecule type" value="Genomic_DNA"/>
</dbReference>
<feature type="region of interest" description="Disordered" evidence="5">
    <location>
        <begin position="276"/>
        <end position="407"/>
    </location>
</feature>
<keyword evidence="2 4" id="KW-0863">Zinc-finger</keyword>
<feature type="compositionally biased region" description="Polar residues" evidence="5">
    <location>
        <begin position="450"/>
        <end position="464"/>
    </location>
</feature>
<feature type="domain" description="RING-type" evidence="6">
    <location>
        <begin position="20"/>
        <end position="59"/>
    </location>
</feature>
<feature type="region of interest" description="Disordered" evidence="5">
    <location>
        <begin position="419"/>
        <end position="596"/>
    </location>
</feature>
<evidence type="ECO:0000259" key="6">
    <source>
        <dbReference type="PROSITE" id="PS50089"/>
    </source>
</evidence>
<reference evidence="7" key="2">
    <citation type="submission" date="2015-07" db="EMBL/GenBank/DDBJ databases">
        <authorList>
            <person name="Noorani M."/>
        </authorList>
    </citation>
    <scope>NUCLEOTIDE SEQUENCE</scope>
    <source>
        <strain evidence="7">Yugu1</strain>
    </source>
</reference>
<dbReference type="Gene3D" id="3.30.40.10">
    <property type="entry name" value="Zinc/RING finger domain, C3HC4 (zinc finger)"/>
    <property type="match status" value="1"/>
</dbReference>
<dbReference type="PROSITE" id="PS00518">
    <property type="entry name" value="ZF_RING_1"/>
    <property type="match status" value="1"/>
</dbReference>
<evidence type="ECO:0000256" key="5">
    <source>
        <dbReference type="SAM" id="MobiDB-lite"/>
    </source>
</evidence>
<dbReference type="SUPFAM" id="SSF57850">
    <property type="entry name" value="RING/U-box"/>
    <property type="match status" value="1"/>
</dbReference>
<feature type="compositionally biased region" description="Low complexity" evidence="5">
    <location>
        <begin position="419"/>
        <end position="449"/>
    </location>
</feature>